<dbReference type="PANTHER" id="PTHR45947">
    <property type="entry name" value="SULFOQUINOVOSYL TRANSFERASE SQD2"/>
    <property type="match status" value="1"/>
</dbReference>
<reference evidence="3" key="1">
    <citation type="submission" date="2021-01" db="EMBL/GenBank/DDBJ databases">
        <title>Genomic Encyclopedia of Type Strains, Phase IV (KMG-IV): sequencing the most valuable type-strain genomes for metagenomic binning, comparative biology and taxonomic classification.</title>
        <authorList>
            <person name="Goeker M."/>
        </authorList>
    </citation>
    <scope>NUCLEOTIDE SEQUENCE</scope>
    <source>
        <strain evidence="3">DSM 23230</strain>
    </source>
</reference>
<dbReference type="CDD" id="cd03801">
    <property type="entry name" value="GT4_PimA-like"/>
    <property type="match status" value="1"/>
</dbReference>
<organism evidence="3 4">
    <name type="scientific">Halanaerobacter jeridensis</name>
    <dbReference type="NCBI Taxonomy" id="706427"/>
    <lineage>
        <taxon>Bacteria</taxon>
        <taxon>Bacillati</taxon>
        <taxon>Bacillota</taxon>
        <taxon>Clostridia</taxon>
        <taxon>Halanaerobiales</taxon>
        <taxon>Halobacteroidaceae</taxon>
        <taxon>Halanaerobacter</taxon>
    </lineage>
</organism>
<evidence type="ECO:0000259" key="1">
    <source>
        <dbReference type="Pfam" id="PF00534"/>
    </source>
</evidence>
<dbReference type="SUPFAM" id="SSF53756">
    <property type="entry name" value="UDP-Glycosyltransferase/glycogen phosphorylase"/>
    <property type="match status" value="1"/>
</dbReference>
<dbReference type="InterPro" id="IPR028098">
    <property type="entry name" value="Glyco_trans_4-like_N"/>
</dbReference>
<keyword evidence="4" id="KW-1185">Reference proteome</keyword>
<dbReference type="RefSeq" id="WP_204701576.1">
    <property type="nucleotide sequence ID" value="NZ_JAFBDQ010000007.1"/>
</dbReference>
<dbReference type="AlphaFoldDB" id="A0A938XSB7"/>
<dbReference type="Proteomes" id="UP000774000">
    <property type="component" value="Unassembled WGS sequence"/>
</dbReference>
<accession>A0A938XSB7</accession>
<evidence type="ECO:0000313" key="4">
    <source>
        <dbReference type="Proteomes" id="UP000774000"/>
    </source>
</evidence>
<dbReference type="PANTHER" id="PTHR45947:SF3">
    <property type="entry name" value="SULFOQUINOVOSYL TRANSFERASE SQD2"/>
    <property type="match status" value="1"/>
</dbReference>
<dbReference type="EMBL" id="JAFBDQ010000007">
    <property type="protein sequence ID" value="MBM7556801.1"/>
    <property type="molecule type" value="Genomic_DNA"/>
</dbReference>
<dbReference type="Pfam" id="PF13439">
    <property type="entry name" value="Glyco_transf_4"/>
    <property type="match status" value="1"/>
</dbReference>
<proteinExistence type="predicted"/>
<evidence type="ECO:0000313" key="3">
    <source>
        <dbReference type="EMBL" id="MBM7556801.1"/>
    </source>
</evidence>
<feature type="domain" description="Glycosyl transferase family 1" evidence="1">
    <location>
        <begin position="200"/>
        <end position="362"/>
    </location>
</feature>
<dbReference type="Pfam" id="PF00534">
    <property type="entry name" value="Glycos_transf_1"/>
    <property type="match status" value="1"/>
</dbReference>
<sequence length="405" mass="46391">MKLLVLSWEYPPCHVGGLASHLSDLLPELVKEGVEVHLITQGLSDTEEYEIEKGIHVYRVPPVEIETNDFASWVLQFNFKLVEKAIEVINYHRIDLIHSHDWLVNFAAQTLKHSYKLPLVTTIHATEVGRNQGLHNEQQRYINDIEWKSTYEAWRVICCSQYMKDEVRDHFSLPDDKVQVINNGVKKENFSSDLPQSFRDNYARPEERIVYFIGRLVREKGVHVLINAAQEVLAHNYNVKFIISGEGPAQMWLEDQAAQLGIREKVLFTGYADKKLRNNLYQIADVAAFPSLYEPFGIVALEAMVTQTPVVVSDVGGFSEIIEHNKNGLKVYPGDSASLAHNLLRVLSDHNLAANIITNAYQEVKTEYNWKTIANKTIDVYQEVLQEYDEINWGTQEIQQKLATI</sequence>
<dbReference type="EC" id="2.4.1.11" evidence="3"/>
<comment type="caution">
    <text evidence="3">The sequence shown here is derived from an EMBL/GenBank/DDBJ whole genome shotgun (WGS) entry which is preliminary data.</text>
</comment>
<dbReference type="InterPro" id="IPR050194">
    <property type="entry name" value="Glycosyltransferase_grp1"/>
</dbReference>
<gene>
    <name evidence="3" type="ORF">JOC47_001652</name>
</gene>
<keyword evidence="3" id="KW-0328">Glycosyltransferase</keyword>
<feature type="domain" description="Glycosyltransferase subfamily 4-like N-terminal" evidence="2">
    <location>
        <begin position="15"/>
        <end position="186"/>
    </location>
</feature>
<dbReference type="InterPro" id="IPR001296">
    <property type="entry name" value="Glyco_trans_1"/>
</dbReference>
<evidence type="ECO:0000259" key="2">
    <source>
        <dbReference type="Pfam" id="PF13439"/>
    </source>
</evidence>
<dbReference type="Gene3D" id="3.40.50.2000">
    <property type="entry name" value="Glycogen Phosphorylase B"/>
    <property type="match status" value="2"/>
</dbReference>
<protein>
    <submittedName>
        <fullName evidence="3">Glycogen(Starch) synthase</fullName>
        <ecNumber evidence="3">2.4.1.11</ecNumber>
    </submittedName>
</protein>
<name>A0A938XSB7_9FIRM</name>
<dbReference type="GO" id="GO:0004373">
    <property type="term" value="F:alpha-1,4-glucan glucosyltransferase (UDP-glucose donor) activity"/>
    <property type="evidence" value="ECO:0007669"/>
    <property type="project" value="UniProtKB-EC"/>
</dbReference>
<keyword evidence="3" id="KW-0808">Transferase</keyword>